<dbReference type="PANTHER" id="PTHR43313">
    <property type="entry name" value="SHORT-CHAIN DEHYDROGENASE/REDUCTASE FAMILY 9C"/>
    <property type="match status" value="1"/>
</dbReference>
<dbReference type="Proteomes" id="UP001046870">
    <property type="component" value="Chromosome 22"/>
</dbReference>
<reference evidence="2" key="1">
    <citation type="submission" date="2021-01" db="EMBL/GenBank/DDBJ databases">
        <authorList>
            <person name="Zahm M."/>
            <person name="Roques C."/>
            <person name="Cabau C."/>
            <person name="Klopp C."/>
            <person name="Donnadieu C."/>
            <person name="Jouanno E."/>
            <person name="Lampietro C."/>
            <person name="Louis A."/>
            <person name="Herpin A."/>
            <person name="Echchiki A."/>
            <person name="Berthelot C."/>
            <person name="Parey E."/>
            <person name="Roest-Crollius H."/>
            <person name="Braasch I."/>
            <person name="Postlethwait J."/>
            <person name="Bobe J."/>
            <person name="Montfort J."/>
            <person name="Bouchez O."/>
            <person name="Begum T."/>
            <person name="Mejri S."/>
            <person name="Adams A."/>
            <person name="Chen W.-J."/>
            <person name="Guiguen Y."/>
        </authorList>
    </citation>
    <scope>NUCLEOTIDE SEQUENCE</scope>
    <source>
        <strain evidence="2">YG-15Mar2019-1</strain>
        <tissue evidence="2">Brain</tissue>
    </source>
</reference>
<evidence type="ECO:0000256" key="1">
    <source>
        <dbReference type="ARBA" id="ARBA00006484"/>
    </source>
</evidence>
<dbReference type="AlphaFoldDB" id="A0A9D3PCV1"/>
<accession>A0A9D3PCV1</accession>
<organism evidence="2 3">
    <name type="scientific">Megalops atlanticus</name>
    <name type="common">Tarpon</name>
    <name type="synonym">Clupea gigantea</name>
    <dbReference type="NCBI Taxonomy" id="7932"/>
    <lineage>
        <taxon>Eukaryota</taxon>
        <taxon>Metazoa</taxon>
        <taxon>Chordata</taxon>
        <taxon>Craniata</taxon>
        <taxon>Vertebrata</taxon>
        <taxon>Euteleostomi</taxon>
        <taxon>Actinopterygii</taxon>
        <taxon>Neopterygii</taxon>
        <taxon>Teleostei</taxon>
        <taxon>Elopiformes</taxon>
        <taxon>Megalopidae</taxon>
        <taxon>Megalops</taxon>
    </lineage>
</organism>
<dbReference type="GO" id="GO:0016491">
    <property type="term" value="F:oxidoreductase activity"/>
    <property type="evidence" value="ECO:0007669"/>
    <property type="project" value="TreeGrafter"/>
</dbReference>
<evidence type="ECO:0000313" key="3">
    <source>
        <dbReference type="Proteomes" id="UP001046870"/>
    </source>
</evidence>
<name>A0A9D3PCV1_MEGAT</name>
<dbReference type="GO" id="GO:0008202">
    <property type="term" value="P:steroid metabolic process"/>
    <property type="evidence" value="ECO:0007669"/>
    <property type="project" value="TreeGrafter"/>
</dbReference>
<dbReference type="Pfam" id="PF00106">
    <property type="entry name" value="adh_short"/>
    <property type="match status" value="1"/>
</dbReference>
<keyword evidence="3" id="KW-1185">Reference proteome</keyword>
<dbReference type="OrthoDB" id="2102561at2759"/>
<sequence length="303" mass="33331">MRDCAIVRLPKFFTQGKAVFITGCDSGFGFALAKYLHKLGFTVFAGCLLKESGGDGAAALEGLHSDRMKVVQLDVCSEEQVTRAAEFVRENLEDPERGLWALVNNAGVSAFGEVEFTSMETYKRVSEVNLWGTVRVTKALLPLVRRAEGRVVNMAGMFGRMGHGQRSADCVSQHAVEGFSDCLRHEMKPWRVAVIVVEPGNFSAAAGILTRDAVAAAADRLWAEAPAGVQEDYGKAHFERRVASVRAHCGGGERDVAPVISAVADAVRSRHPFTRYNPMETHWWIRMQVMTHLPAAVSDWLYF</sequence>
<evidence type="ECO:0000313" key="2">
    <source>
        <dbReference type="EMBL" id="KAG7457142.1"/>
    </source>
</evidence>
<dbReference type="PANTHER" id="PTHR43313:SF36">
    <property type="entry name" value="D-BETA-HYDROXYBUTYRATE DEHYDROGENASE, MITOCHONDRIAL"/>
    <property type="match status" value="1"/>
</dbReference>
<dbReference type="Gene3D" id="3.40.50.720">
    <property type="entry name" value="NAD(P)-binding Rossmann-like Domain"/>
    <property type="match status" value="1"/>
</dbReference>
<dbReference type="EMBL" id="JAFDVH010000022">
    <property type="protein sequence ID" value="KAG7457142.1"/>
    <property type="molecule type" value="Genomic_DNA"/>
</dbReference>
<dbReference type="SUPFAM" id="SSF51735">
    <property type="entry name" value="NAD(P)-binding Rossmann-fold domains"/>
    <property type="match status" value="1"/>
</dbReference>
<dbReference type="InterPro" id="IPR002347">
    <property type="entry name" value="SDR_fam"/>
</dbReference>
<proteinExistence type="inferred from homology"/>
<dbReference type="PRINTS" id="PR00081">
    <property type="entry name" value="GDHRDH"/>
</dbReference>
<dbReference type="InterPro" id="IPR036291">
    <property type="entry name" value="NAD(P)-bd_dom_sf"/>
</dbReference>
<protein>
    <submittedName>
        <fullName evidence="2">Uncharacterized protein</fullName>
    </submittedName>
</protein>
<comment type="caution">
    <text evidence="2">The sequence shown here is derived from an EMBL/GenBank/DDBJ whole genome shotgun (WGS) entry which is preliminary data.</text>
</comment>
<gene>
    <name evidence="2" type="ORF">MATL_G00243350</name>
</gene>
<comment type="similarity">
    <text evidence="1">Belongs to the short-chain dehydrogenases/reductases (SDR) family.</text>
</comment>